<gene>
    <name evidence="2" type="ORF">JF259_01615</name>
</gene>
<evidence type="ECO:0000313" key="2">
    <source>
        <dbReference type="EMBL" id="MBJ6366776.1"/>
    </source>
</evidence>
<dbReference type="AlphaFoldDB" id="A0A8J7LXH9"/>
<comment type="caution">
    <text evidence="2">The sequence shown here is derived from an EMBL/GenBank/DDBJ whole genome shotgun (WGS) entry which is preliminary data.</text>
</comment>
<keyword evidence="3" id="KW-1185">Reference proteome</keyword>
<dbReference type="InterPro" id="IPR006016">
    <property type="entry name" value="UspA"/>
</dbReference>
<dbReference type="RefSeq" id="WP_199112534.1">
    <property type="nucleotide sequence ID" value="NZ_JAELVQ010000001.1"/>
</dbReference>
<dbReference type="InterPro" id="IPR014729">
    <property type="entry name" value="Rossmann-like_a/b/a_fold"/>
</dbReference>
<evidence type="ECO:0000259" key="1">
    <source>
        <dbReference type="Pfam" id="PF00582"/>
    </source>
</evidence>
<dbReference type="Pfam" id="PF00582">
    <property type="entry name" value="Usp"/>
    <property type="match status" value="1"/>
</dbReference>
<dbReference type="SUPFAM" id="SSF52402">
    <property type="entry name" value="Adenine nucleotide alpha hydrolases-like"/>
    <property type="match status" value="1"/>
</dbReference>
<sequence>MKHNKYKILVLCDLKSTTNTILKSAVSLAKMINGDIEMLYVKNATEIVKKDNQLSAIRTINGTYITIDKEIQNLVKSFTANYNVNINYTFKFGNVKNEIGKYIKEKQPHIVVLGKRKSMPINFIGDNITEYVLKNHNNEVMIAAEENTLEPNKEISLGVLNNLDSKLNITFAKDLLECTQEPLRSFKTLNKFDALNRSNTSTDMKTVEYVFEKSDSTIKTLSKYLSKGNVNLLCVDRGEEHSQKAMTKDIKEVINKLNVSLLLTGRQRQIS</sequence>
<name>A0A8J7LXH9_9FLAO</name>
<accession>A0A8J7LXH9</accession>
<reference evidence="2" key="1">
    <citation type="submission" date="2020-12" db="EMBL/GenBank/DDBJ databases">
        <title>Snuella sp. nov., isolated from sediment in Incheon.</title>
        <authorList>
            <person name="Kim W."/>
        </authorList>
    </citation>
    <scope>NUCLEOTIDE SEQUENCE</scope>
    <source>
        <strain evidence="2">CAU 1569</strain>
    </source>
</reference>
<dbReference type="EMBL" id="JAELVQ010000001">
    <property type="protein sequence ID" value="MBJ6366776.1"/>
    <property type="molecule type" value="Genomic_DNA"/>
</dbReference>
<dbReference type="Proteomes" id="UP000610931">
    <property type="component" value="Unassembled WGS sequence"/>
</dbReference>
<proteinExistence type="predicted"/>
<protein>
    <submittedName>
        <fullName evidence="2">Universal stress protein</fullName>
    </submittedName>
</protein>
<evidence type="ECO:0000313" key="3">
    <source>
        <dbReference type="Proteomes" id="UP000610931"/>
    </source>
</evidence>
<dbReference type="Gene3D" id="3.40.50.620">
    <property type="entry name" value="HUPs"/>
    <property type="match status" value="1"/>
</dbReference>
<organism evidence="2 3">
    <name type="scientific">Snuella sedimenti</name>
    <dbReference type="NCBI Taxonomy" id="2798802"/>
    <lineage>
        <taxon>Bacteria</taxon>
        <taxon>Pseudomonadati</taxon>
        <taxon>Bacteroidota</taxon>
        <taxon>Flavobacteriia</taxon>
        <taxon>Flavobacteriales</taxon>
        <taxon>Flavobacteriaceae</taxon>
        <taxon>Snuella</taxon>
    </lineage>
</organism>
<dbReference type="CDD" id="cd00293">
    <property type="entry name" value="USP-like"/>
    <property type="match status" value="1"/>
</dbReference>
<feature type="domain" description="UspA" evidence="1">
    <location>
        <begin position="7"/>
        <end position="142"/>
    </location>
</feature>